<accession>A0ACC1T518</accession>
<evidence type="ECO:0000313" key="2">
    <source>
        <dbReference type="Proteomes" id="UP001148662"/>
    </source>
</evidence>
<proteinExistence type="predicted"/>
<evidence type="ECO:0000313" key="1">
    <source>
        <dbReference type="EMBL" id="KAJ3553165.1"/>
    </source>
</evidence>
<gene>
    <name evidence="1" type="ORF">NM688_g3761</name>
</gene>
<organism evidence="1 2">
    <name type="scientific">Phlebia brevispora</name>
    <dbReference type="NCBI Taxonomy" id="194682"/>
    <lineage>
        <taxon>Eukaryota</taxon>
        <taxon>Fungi</taxon>
        <taxon>Dikarya</taxon>
        <taxon>Basidiomycota</taxon>
        <taxon>Agaricomycotina</taxon>
        <taxon>Agaricomycetes</taxon>
        <taxon>Polyporales</taxon>
        <taxon>Meruliaceae</taxon>
        <taxon>Phlebia</taxon>
    </lineage>
</organism>
<reference evidence="1" key="1">
    <citation type="submission" date="2022-07" db="EMBL/GenBank/DDBJ databases">
        <title>Genome Sequence of Phlebia brevispora.</title>
        <authorList>
            <person name="Buettner E."/>
        </authorList>
    </citation>
    <scope>NUCLEOTIDE SEQUENCE</scope>
    <source>
        <strain evidence="1">MPL23</strain>
    </source>
</reference>
<comment type="caution">
    <text evidence="1">The sequence shown here is derived from an EMBL/GenBank/DDBJ whole genome shotgun (WGS) entry which is preliminary data.</text>
</comment>
<keyword evidence="2" id="KW-1185">Reference proteome</keyword>
<name>A0ACC1T518_9APHY</name>
<protein>
    <submittedName>
        <fullName evidence="1">Uncharacterized protein</fullName>
    </submittedName>
</protein>
<dbReference type="Proteomes" id="UP001148662">
    <property type="component" value="Unassembled WGS sequence"/>
</dbReference>
<dbReference type="EMBL" id="JANHOG010000572">
    <property type="protein sequence ID" value="KAJ3553165.1"/>
    <property type="molecule type" value="Genomic_DNA"/>
</dbReference>
<sequence length="759" mass="87030">MTSSMYFSRGNGYMEKPHLGNGLPTYSSSTAVREKRHRQQYSTQWLTPISLPIPGVRTRRLRLMLPNLERLHQQSVAKFGRRRGPFILFAGFLTFLYLIFAIHRRFGTDDKSWPAPSFLGEPPTLVYRREDLQRIWEWEVAAGHYPSSRRIPDQVGLANPPPNPALPPLRSVSLPSRFRGPVATDTIGIGPKRIYLDLKRQPPDVAYPPRPVPGSVADMDVIMDNCDFSTGKYVRDCLEVLRLGGGLELGARVRRGKMDEWKYIYVEEATQNATDNAALTKPVFALKTQGEVDPSNEFPKKRGAEWEPHLNLSPPPKYVPYKDSPTVCDDENPRVYHMFWTGPFTDKPYLALLSFLFTQNLGLHLDPDHPDLNVCRPKFWLWINPGPAASVPNPTAVRDMFDQLKSNPWASPFLHPRFKDVIQFKLWNTTEQLDGVPELKEEWRALRDSLFNSGGYVEKIPPKADEPEETESVEVEEEEEEGIAAAAPSPTKANAKDDDDKINRVGSKSPSSYDRLSVILSDMARFVLCHRFGGIYLDADTILLRDWEELWGWRGAFAYRWSRLEKYNTAVLRMNKGSALGTFLFRTALKNGLDFHPMSISKYTKDAYLEGLLLRLPDALFDSAWLNTESYQRDRPPQPYFTEFADFFETPVQSSAAPQALGIDGFFKGAYSYHFHNFWWRPFDPSRNFPDLGPRFAQGERIARQSLAEASSTKLPEQPQEERVADDKRDLDWATVLKRTFESYVRGERPNMYGEWIKW</sequence>